<evidence type="ECO:0000256" key="1">
    <source>
        <dbReference type="SAM" id="MobiDB-lite"/>
    </source>
</evidence>
<feature type="signal peptide" evidence="2">
    <location>
        <begin position="1"/>
        <end position="27"/>
    </location>
</feature>
<organism evidence="3">
    <name type="scientific">Pedococcus sp. KACC 23699</name>
    <dbReference type="NCBI Taxonomy" id="3149228"/>
    <lineage>
        <taxon>Bacteria</taxon>
        <taxon>Bacillati</taxon>
        <taxon>Actinomycetota</taxon>
        <taxon>Actinomycetes</taxon>
        <taxon>Micrococcales</taxon>
        <taxon>Intrasporangiaceae</taxon>
        <taxon>Pedococcus</taxon>
    </lineage>
</organism>
<evidence type="ECO:0000256" key="2">
    <source>
        <dbReference type="SAM" id="SignalP"/>
    </source>
</evidence>
<evidence type="ECO:0000313" key="3">
    <source>
        <dbReference type="EMBL" id="XBO43541.1"/>
    </source>
</evidence>
<sequence length="170" mass="16942">MKSPTRLAAATGAVLAVVAFGSTAALASGSSSHHDSSSQHESSSHHDEDSSILRAPIDGSQVSDPTLFGAKPGGAPWVIEEGQARLSRSGSLRVEVEGLVIPGRGNPLPTLGASIACGGKVVATTATVPFSSSGDARIRAHVTLPTRCLAPAVLLNPGGNAAVYIAVTGG</sequence>
<reference evidence="3" key="1">
    <citation type="submission" date="2024-05" db="EMBL/GenBank/DDBJ databases">
        <authorList>
            <person name="Kim S."/>
            <person name="Heo J."/>
            <person name="Choi H."/>
            <person name="Choi Y."/>
            <person name="Kwon S.-W."/>
            <person name="Kim Y."/>
        </authorList>
    </citation>
    <scope>NUCLEOTIDE SEQUENCE</scope>
    <source>
        <strain evidence="3">KACC 23699</strain>
    </source>
</reference>
<proteinExistence type="predicted"/>
<name>A0AAU7JTF1_9MICO</name>
<dbReference type="RefSeq" id="WP_406830980.1">
    <property type="nucleotide sequence ID" value="NZ_CP157483.1"/>
</dbReference>
<evidence type="ECO:0008006" key="4">
    <source>
        <dbReference type="Google" id="ProtNLM"/>
    </source>
</evidence>
<protein>
    <recommendedName>
        <fullName evidence="4">Secreted protein</fullName>
    </recommendedName>
</protein>
<feature type="compositionally biased region" description="Basic and acidic residues" evidence="1">
    <location>
        <begin position="32"/>
        <end position="51"/>
    </location>
</feature>
<feature type="chain" id="PRO_5043963917" description="Secreted protein" evidence="2">
    <location>
        <begin position="28"/>
        <end position="170"/>
    </location>
</feature>
<feature type="region of interest" description="Disordered" evidence="1">
    <location>
        <begin position="28"/>
        <end position="51"/>
    </location>
</feature>
<dbReference type="AlphaFoldDB" id="A0AAU7JTF1"/>
<accession>A0AAU7JTF1</accession>
<gene>
    <name evidence="3" type="ORF">ABEG17_18560</name>
</gene>
<dbReference type="EMBL" id="CP157483">
    <property type="protein sequence ID" value="XBO43541.1"/>
    <property type="molecule type" value="Genomic_DNA"/>
</dbReference>
<keyword evidence="2" id="KW-0732">Signal</keyword>